<dbReference type="Gene3D" id="1.25.40.20">
    <property type="entry name" value="Ankyrin repeat-containing domain"/>
    <property type="match status" value="1"/>
</dbReference>
<feature type="region of interest" description="Disordered" evidence="1">
    <location>
        <begin position="200"/>
        <end position="252"/>
    </location>
</feature>
<protein>
    <submittedName>
        <fullName evidence="2">Ankyrin repeat domain-containing protein 65</fullName>
    </submittedName>
</protein>
<evidence type="ECO:0000313" key="3">
    <source>
        <dbReference type="Proteomes" id="UP000735302"/>
    </source>
</evidence>
<dbReference type="PANTHER" id="PTHR24172:SF4">
    <property type="entry name" value="ANK_REP_REGION DOMAIN-CONTAINING PROTEIN"/>
    <property type="match status" value="1"/>
</dbReference>
<feature type="compositionally biased region" description="Low complexity" evidence="1">
    <location>
        <begin position="200"/>
        <end position="210"/>
    </location>
</feature>
<dbReference type="EMBL" id="BLXT01008389">
    <property type="protein sequence ID" value="GFO48397.1"/>
    <property type="molecule type" value="Genomic_DNA"/>
</dbReference>
<proteinExistence type="predicted"/>
<dbReference type="SUPFAM" id="SSF48403">
    <property type="entry name" value="Ankyrin repeat"/>
    <property type="match status" value="1"/>
</dbReference>
<evidence type="ECO:0000313" key="2">
    <source>
        <dbReference type="EMBL" id="GFO48397.1"/>
    </source>
</evidence>
<dbReference type="Pfam" id="PF13857">
    <property type="entry name" value="Ank_5"/>
    <property type="match status" value="1"/>
</dbReference>
<dbReference type="InterPro" id="IPR036770">
    <property type="entry name" value="Ankyrin_rpt-contain_sf"/>
</dbReference>
<sequence>MPLLPSPDNYLKKILEDGREDILEQLVLDGFDGLDNVDKEGLPEITKAALDRFASLKETIASTMKTVISKDKDSEAEVQEAVDAQPLLARAKDEAGRSLLHRAVLAGASGLVEHLATKFQETLKMRDNCNRTPLHYAWGTSSELAELLISKGASTKARDAMKKKPVYYKNNKSDIKAILVSLGLGSFVPEVTIGEIEQGQMKQEEGQQQGTTSAEPTADTTAEEQEHHLATVMGADVSTEESQEDQTEKDAA</sequence>
<organism evidence="2 3">
    <name type="scientific">Plakobranchus ocellatus</name>
    <dbReference type="NCBI Taxonomy" id="259542"/>
    <lineage>
        <taxon>Eukaryota</taxon>
        <taxon>Metazoa</taxon>
        <taxon>Spiralia</taxon>
        <taxon>Lophotrochozoa</taxon>
        <taxon>Mollusca</taxon>
        <taxon>Gastropoda</taxon>
        <taxon>Heterobranchia</taxon>
        <taxon>Euthyneura</taxon>
        <taxon>Panpulmonata</taxon>
        <taxon>Sacoglossa</taxon>
        <taxon>Placobranchoidea</taxon>
        <taxon>Plakobranchidae</taxon>
        <taxon>Plakobranchus</taxon>
    </lineage>
</organism>
<reference evidence="2 3" key="1">
    <citation type="journal article" date="2021" name="Elife">
        <title>Chloroplast acquisition without the gene transfer in kleptoplastic sea slugs, Plakobranchus ocellatus.</title>
        <authorList>
            <person name="Maeda T."/>
            <person name="Takahashi S."/>
            <person name="Yoshida T."/>
            <person name="Shimamura S."/>
            <person name="Takaki Y."/>
            <person name="Nagai Y."/>
            <person name="Toyoda A."/>
            <person name="Suzuki Y."/>
            <person name="Arimoto A."/>
            <person name="Ishii H."/>
            <person name="Satoh N."/>
            <person name="Nishiyama T."/>
            <person name="Hasebe M."/>
            <person name="Maruyama T."/>
            <person name="Minagawa J."/>
            <person name="Obokata J."/>
            <person name="Shigenobu S."/>
        </authorList>
    </citation>
    <scope>NUCLEOTIDE SEQUENCE [LARGE SCALE GENOMIC DNA]</scope>
</reference>
<comment type="caution">
    <text evidence="2">The sequence shown here is derived from an EMBL/GenBank/DDBJ whole genome shotgun (WGS) entry which is preliminary data.</text>
</comment>
<accession>A0AAV4DWJ5</accession>
<keyword evidence="3" id="KW-1185">Reference proteome</keyword>
<evidence type="ECO:0000256" key="1">
    <source>
        <dbReference type="SAM" id="MobiDB-lite"/>
    </source>
</evidence>
<feature type="compositionally biased region" description="Polar residues" evidence="1">
    <location>
        <begin position="211"/>
        <end position="220"/>
    </location>
</feature>
<dbReference type="Proteomes" id="UP000735302">
    <property type="component" value="Unassembled WGS sequence"/>
</dbReference>
<dbReference type="InterPro" id="IPR002110">
    <property type="entry name" value="Ankyrin_rpt"/>
</dbReference>
<dbReference type="PANTHER" id="PTHR24172">
    <property type="entry name" value="ANK_REP_REGION DOMAIN-CONTAINING PROTEIN"/>
    <property type="match status" value="1"/>
</dbReference>
<dbReference type="AlphaFoldDB" id="A0AAV4DWJ5"/>
<gene>
    <name evidence="2" type="ORF">PoB_007490200</name>
</gene>
<name>A0AAV4DWJ5_9GAST</name>